<dbReference type="InterPro" id="IPR050213">
    <property type="entry name" value="GST_superfamily"/>
</dbReference>
<evidence type="ECO:0008006" key="6">
    <source>
        <dbReference type="Google" id="ProtNLM"/>
    </source>
</evidence>
<dbReference type="AlphaFoldDB" id="A0AAD5TD77"/>
<gene>
    <name evidence="4" type="ORF">HK100_002154</name>
</gene>
<dbReference type="GO" id="GO:0006749">
    <property type="term" value="P:glutathione metabolic process"/>
    <property type="evidence" value="ECO:0007669"/>
    <property type="project" value="TreeGrafter"/>
</dbReference>
<feature type="compositionally biased region" description="Low complexity" evidence="1">
    <location>
        <begin position="10"/>
        <end position="28"/>
    </location>
</feature>
<dbReference type="EMBL" id="JADGJH010000149">
    <property type="protein sequence ID" value="KAJ3135966.1"/>
    <property type="molecule type" value="Genomic_DNA"/>
</dbReference>
<dbReference type="Pfam" id="PF14497">
    <property type="entry name" value="GST_C_3"/>
    <property type="match status" value="1"/>
</dbReference>
<dbReference type="SFLD" id="SFLDS00019">
    <property type="entry name" value="Glutathione_Transferase_(cytos"/>
    <property type="match status" value="1"/>
</dbReference>
<evidence type="ECO:0000256" key="1">
    <source>
        <dbReference type="SAM" id="MobiDB-lite"/>
    </source>
</evidence>
<keyword evidence="5" id="KW-1185">Reference proteome</keyword>
<evidence type="ECO:0000259" key="3">
    <source>
        <dbReference type="PROSITE" id="PS50405"/>
    </source>
</evidence>
<reference evidence="4" key="1">
    <citation type="submission" date="2020-05" db="EMBL/GenBank/DDBJ databases">
        <title>Phylogenomic resolution of chytrid fungi.</title>
        <authorList>
            <person name="Stajich J.E."/>
            <person name="Amses K."/>
            <person name="Simmons R."/>
            <person name="Seto K."/>
            <person name="Myers J."/>
            <person name="Bonds A."/>
            <person name="Quandt C.A."/>
            <person name="Barry K."/>
            <person name="Liu P."/>
            <person name="Grigoriev I."/>
            <person name="Longcore J.E."/>
            <person name="James T.Y."/>
        </authorList>
    </citation>
    <scope>NUCLEOTIDE SEQUENCE</scope>
    <source>
        <strain evidence="4">JEL0513</strain>
    </source>
</reference>
<sequence length="252" mass="28249">MGAKRHAEEVPAAAAPASPKKHAPLPSSVKTSADAKHDHSSYEVHYFGVRGKGELPRIILAYGGATWKNEVPKSWAEVKDSTPFGQLPLLVEKNDGKEVFCLAQSRTIARYLASKFDLIPKDPTDAILADSIFESIAEIDDAVSRAFYGIKDEEAKKTAIDVLFDEKLPSFLKFNERFLVKNGKTGFYFSNKISLPELFAFVVFEFLEELKDARFESLSKLAPTFKKLLNNVRENTRIAKYLTEVDRAPFKN</sequence>
<comment type="caution">
    <text evidence="4">The sequence shown here is derived from an EMBL/GenBank/DDBJ whole genome shotgun (WGS) entry which is preliminary data.</text>
</comment>
<name>A0AAD5TD77_9FUNG</name>
<dbReference type="CDD" id="cd03192">
    <property type="entry name" value="GST_C_Sigma_like"/>
    <property type="match status" value="1"/>
</dbReference>
<dbReference type="InterPro" id="IPR040079">
    <property type="entry name" value="Glutathione_S-Trfase"/>
</dbReference>
<feature type="domain" description="GST N-terminal" evidence="2">
    <location>
        <begin position="40"/>
        <end position="120"/>
    </location>
</feature>
<dbReference type="Proteomes" id="UP001211907">
    <property type="component" value="Unassembled WGS sequence"/>
</dbReference>
<organism evidence="4 5">
    <name type="scientific">Physocladia obscura</name>
    <dbReference type="NCBI Taxonomy" id="109957"/>
    <lineage>
        <taxon>Eukaryota</taxon>
        <taxon>Fungi</taxon>
        <taxon>Fungi incertae sedis</taxon>
        <taxon>Chytridiomycota</taxon>
        <taxon>Chytridiomycota incertae sedis</taxon>
        <taxon>Chytridiomycetes</taxon>
        <taxon>Chytridiales</taxon>
        <taxon>Chytriomycetaceae</taxon>
        <taxon>Physocladia</taxon>
    </lineage>
</organism>
<accession>A0AAD5TD77</accession>
<dbReference type="GO" id="GO:0004364">
    <property type="term" value="F:glutathione transferase activity"/>
    <property type="evidence" value="ECO:0007669"/>
    <property type="project" value="TreeGrafter"/>
</dbReference>
<dbReference type="PROSITE" id="PS50405">
    <property type="entry name" value="GST_CTER"/>
    <property type="match status" value="1"/>
</dbReference>
<dbReference type="SUPFAM" id="SSF52833">
    <property type="entry name" value="Thioredoxin-like"/>
    <property type="match status" value="1"/>
</dbReference>
<dbReference type="Pfam" id="PF02798">
    <property type="entry name" value="GST_N"/>
    <property type="match status" value="1"/>
</dbReference>
<feature type="domain" description="GST C-terminal" evidence="3">
    <location>
        <begin position="122"/>
        <end position="250"/>
    </location>
</feature>
<proteinExistence type="predicted"/>
<dbReference type="CDD" id="cd03039">
    <property type="entry name" value="GST_N_Sigma_like"/>
    <property type="match status" value="1"/>
</dbReference>
<dbReference type="InterPro" id="IPR036249">
    <property type="entry name" value="Thioredoxin-like_sf"/>
</dbReference>
<evidence type="ECO:0000313" key="5">
    <source>
        <dbReference type="Proteomes" id="UP001211907"/>
    </source>
</evidence>
<evidence type="ECO:0000259" key="2">
    <source>
        <dbReference type="PROSITE" id="PS50404"/>
    </source>
</evidence>
<dbReference type="InterPro" id="IPR036282">
    <property type="entry name" value="Glutathione-S-Trfase_C_sf"/>
</dbReference>
<dbReference type="InterPro" id="IPR010987">
    <property type="entry name" value="Glutathione-S-Trfase_C-like"/>
</dbReference>
<protein>
    <recommendedName>
        <fullName evidence="6">Glutathione S-transferase</fullName>
    </recommendedName>
</protein>
<dbReference type="Gene3D" id="3.40.30.10">
    <property type="entry name" value="Glutaredoxin"/>
    <property type="match status" value="1"/>
</dbReference>
<dbReference type="InterPro" id="IPR004045">
    <property type="entry name" value="Glutathione_S-Trfase_N"/>
</dbReference>
<dbReference type="PANTHER" id="PTHR11571">
    <property type="entry name" value="GLUTATHIONE S-TRANSFERASE"/>
    <property type="match status" value="1"/>
</dbReference>
<dbReference type="SUPFAM" id="SSF47616">
    <property type="entry name" value="GST C-terminal domain-like"/>
    <property type="match status" value="1"/>
</dbReference>
<feature type="region of interest" description="Disordered" evidence="1">
    <location>
        <begin position="1"/>
        <end position="36"/>
    </location>
</feature>
<dbReference type="Gene3D" id="1.20.1050.10">
    <property type="match status" value="1"/>
</dbReference>
<evidence type="ECO:0000313" key="4">
    <source>
        <dbReference type="EMBL" id="KAJ3135966.1"/>
    </source>
</evidence>
<dbReference type="InterPro" id="IPR004046">
    <property type="entry name" value="GST_C"/>
</dbReference>
<dbReference type="PROSITE" id="PS50404">
    <property type="entry name" value="GST_NTER"/>
    <property type="match status" value="1"/>
</dbReference>